<dbReference type="Pfam" id="PF00059">
    <property type="entry name" value="Lectin_C"/>
    <property type="match status" value="1"/>
</dbReference>
<accession>A0A813WGD2</accession>
<dbReference type="Pfam" id="PF00024">
    <property type="entry name" value="PAN_1"/>
    <property type="match status" value="1"/>
</dbReference>
<keyword evidence="4" id="KW-1185">Reference proteome</keyword>
<dbReference type="InterPro" id="IPR016187">
    <property type="entry name" value="CTDL_fold"/>
</dbReference>
<name>A0A813WGD2_9BILA</name>
<proteinExistence type="predicted"/>
<dbReference type="OrthoDB" id="418245at2759"/>
<evidence type="ECO:0000313" key="4">
    <source>
        <dbReference type="Proteomes" id="UP000663879"/>
    </source>
</evidence>
<organism evidence="3 4">
    <name type="scientific">Brachionus calyciflorus</name>
    <dbReference type="NCBI Taxonomy" id="104777"/>
    <lineage>
        <taxon>Eukaryota</taxon>
        <taxon>Metazoa</taxon>
        <taxon>Spiralia</taxon>
        <taxon>Gnathifera</taxon>
        <taxon>Rotifera</taxon>
        <taxon>Eurotatoria</taxon>
        <taxon>Monogononta</taxon>
        <taxon>Pseudotrocha</taxon>
        <taxon>Ploima</taxon>
        <taxon>Brachionidae</taxon>
        <taxon>Brachionus</taxon>
    </lineage>
</organism>
<dbReference type="AlphaFoldDB" id="A0A813WGD2"/>
<dbReference type="Proteomes" id="UP000663879">
    <property type="component" value="Unassembled WGS sequence"/>
</dbReference>
<dbReference type="InterPro" id="IPR001304">
    <property type="entry name" value="C-type_lectin-like"/>
</dbReference>
<protein>
    <recommendedName>
        <fullName evidence="2">C-type lectin domain-containing protein</fullName>
    </recommendedName>
</protein>
<dbReference type="InterPro" id="IPR003609">
    <property type="entry name" value="Pan_app"/>
</dbReference>
<feature type="domain" description="C-type lectin" evidence="2">
    <location>
        <begin position="139"/>
        <end position="228"/>
    </location>
</feature>
<dbReference type="SMART" id="SM00034">
    <property type="entry name" value="CLECT"/>
    <property type="match status" value="1"/>
</dbReference>
<dbReference type="SUPFAM" id="SSF56436">
    <property type="entry name" value="C-type lectin-like"/>
    <property type="match status" value="1"/>
</dbReference>
<evidence type="ECO:0000313" key="3">
    <source>
        <dbReference type="EMBL" id="CAF0853116.1"/>
    </source>
</evidence>
<reference evidence="3" key="1">
    <citation type="submission" date="2021-02" db="EMBL/GenBank/DDBJ databases">
        <authorList>
            <person name="Nowell W R."/>
        </authorList>
    </citation>
    <scope>NUCLEOTIDE SEQUENCE</scope>
    <source>
        <strain evidence="3">Ploen Becks lab</strain>
    </source>
</reference>
<gene>
    <name evidence="3" type="ORF">OXX778_LOCUS9054</name>
</gene>
<feature type="chain" id="PRO_5032683470" description="C-type lectin domain-containing protein" evidence="1">
    <location>
        <begin position="18"/>
        <end position="260"/>
    </location>
</feature>
<dbReference type="InterPro" id="IPR016186">
    <property type="entry name" value="C-type_lectin-like/link_sf"/>
</dbReference>
<dbReference type="PROSITE" id="PS50041">
    <property type="entry name" value="C_TYPE_LECTIN_2"/>
    <property type="match status" value="1"/>
</dbReference>
<comment type="caution">
    <text evidence="3">The sequence shown here is derived from an EMBL/GenBank/DDBJ whole genome shotgun (WGS) entry which is preliminary data.</text>
</comment>
<sequence>MCQFLIAFLLAFNLANRLLTQLDTFWVRKYQITSTDSLLLKVSTTSKFHCMAKCSINSYCMFATYDNKECCLYNQDARKKLNFSVDNNIYEKKNFELIEEVKEAIQNFGYDGCASNQFWSIVMSGCIPCPNNFSKYNGLYHSCYLEIDGLKNFNQAKSACRDKNAFLLTPKTSTERQFFKDRHSSKMIWVDSSIVNVGDRFKWPDGSSVNGFAFFEPNGGIYLHNWRWYPFERSLIIQNGVFRDYNEFGLFDPTICQYQE</sequence>
<feature type="signal peptide" evidence="1">
    <location>
        <begin position="1"/>
        <end position="17"/>
    </location>
</feature>
<dbReference type="Gene3D" id="3.10.100.10">
    <property type="entry name" value="Mannose-Binding Protein A, subunit A"/>
    <property type="match status" value="1"/>
</dbReference>
<evidence type="ECO:0000256" key="1">
    <source>
        <dbReference type="SAM" id="SignalP"/>
    </source>
</evidence>
<evidence type="ECO:0000259" key="2">
    <source>
        <dbReference type="PROSITE" id="PS50041"/>
    </source>
</evidence>
<dbReference type="CDD" id="cd00037">
    <property type="entry name" value="CLECT"/>
    <property type="match status" value="1"/>
</dbReference>
<keyword evidence="1" id="KW-0732">Signal</keyword>
<dbReference type="EMBL" id="CAJNOC010001306">
    <property type="protein sequence ID" value="CAF0853116.1"/>
    <property type="molecule type" value="Genomic_DNA"/>
</dbReference>